<feature type="domain" description="C2H2-type" evidence="7">
    <location>
        <begin position="262"/>
        <end position="291"/>
    </location>
</feature>
<dbReference type="PANTHER" id="PTHR46179">
    <property type="entry name" value="ZINC FINGER PROTEIN"/>
    <property type="match status" value="1"/>
</dbReference>
<sequence>MQVCRGLRSRLFRCTHADCGATFPREWKLKEHETVHTGARPCLCAIAGCGRSFKRKCHLRRHLLHHEGKRQFQCNIAGCAKAFVLSHKLKRHQRVAHGDKENIFKVCVGYILPLDGDKCSQPNCALSFKKRKMMKLHLQEHNVPAVFKCSKVGCTTTFNSHIARKAHEKKHAGYRCHHDGCQVLEHTWGKLLKHMAKHPATFICSVCKKVFKKAGSLRRHKRSHASHKPVLVCPRENCQAYFSTTFNLEHHIRKVHLQLLKYKCSFPDCLRMFAMRESLQRHLLRHDPTAATMMVMLKNITFCVEFSHFNFNLSQQKWKRPKKTWQKRLNGNSQPFVEENLGRLFALRMRISRRAKVEANLSGLFNERKIPHYVDPEVNLRDLFGIKQPCPLEVLEAAPAFHSRNTCTPNQQEKVDEEEMPSAQNFIRNDFYDVFRLIYRKKRDEHGSR</sequence>
<evidence type="ECO:0000256" key="3">
    <source>
        <dbReference type="ARBA" id="ARBA00022771"/>
    </source>
</evidence>
<feature type="domain" description="C2H2-type" evidence="7">
    <location>
        <begin position="147"/>
        <end position="176"/>
    </location>
</feature>
<dbReference type="GO" id="GO:0003723">
    <property type="term" value="F:RNA binding"/>
    <property type="evidence" value="ECO:0007669"/>
    <property type="project" value="UniProtKB-KW"/>
</dbReference>
<evidence type="ECO:0000313" key="8">
    <source>
        <dbReference type="EMBL" id="PWA17593.1"/>
    </source>
</evidence>
<comment type="caution">
    <text evidence="8">The sequence shown here is derived from an EMBL/GenBank/DDBJ whole genome shotgun (WGS) entry which is preliminary data.</text>
</comment>
<accession>A0A315V2G3</accession>
<organism evidence="8 9">
    <name type="scientific">Gambusia affinis</name>
    <name type="common">Western mosquitofish</name>
    <name type="synonym">Heterandria affinis</name>
    <dbReference type="NCBI Taxonomy" id="33528"/>
    <lineage>
        <taxon>Eukaryota</taxon>
        <taxon>Metazoa</taxon>
        <taxon>Chordata</taxon>
        <taxon>Craniata</taxon>
        <taxon>Vertebrata</taxon>
        <taxon>Euteleostomi</taxon>
        <taxon>Actinopterygii</taxon>
        <taxon>Neopterygii</taxon>
        <taxon>Teleostei</taxon>
        <taxon>Neoteleostei</taxon>
        <taxon>Acanthomorphata</taxon>
        <taxon>Ovalentaria</taxon>
        <taxon>Atherinomorphae</taxon>
        <taxon>Cyprinodontiformes</taxon>
        <taxon>Poeciliidae</taxon>
        <taxon>Poeciliinae</taxon>
        <taxon>Gambusia</taxon>
    </lineage>
</organism>
<evidence type="ECO:0000256" key="4">
    <source>
        <dbReference type="ARBA" id="ARBA00022833"/>
    </source>
</evidence>
<dbReference type="InterPro" id="IPR054599">
    <property type="entry name" value="TFIIIA_Zfn-C2H2"/>
</dbReference>
<dbReference type="PROSITE" id="PS50157">
    <property type="entry name" value="ZINC_FINGER_C2H2_2"/>
    <property type="match status" value="6"/>
</dbReference>
<keyword evidence="9" id="KW-1185">Reference proteome</keyword>
<dbReference type="PROSITE" id="PS00028">
    <property type="entry name" value="ZINC_FINGER_C2H2_1"/>
    <property type="match status" value="6"/>
</dbReference>
<feature type="domain" description="C2H2-type" evidence="7">
    <location>
        <begin position="72"/>
        <end position="102"/>
    </location>
</feature>
<proteinExistence type="predicted"/>
<dbReference type="PANTHER" id="PTHR46179:SF28">
    <property type="entry name" value="SI:DKEY-208K4.2 PROTEIN"/>
    <property type="match status" value="1"/>
</dbReference>
<dbReference type="AlphaFoldDB" id="A0A315V2G3"/>
<dbReference type="Gene3D" id="3.30.160.60">
    <property type="entry name" value="Classic Zinc Finger"/>
    <property type="match status" value="5"/>
</dbReference>
<evidence type="ECO:0000313" key="9">
    <source>
        <dbReference type="Proteomes" id="UP000250572"/>
    </source>
</evidence>
<evidence type="ECO:0000256" key="5">
    <source>
        <dbReference type="ARBA" id="ARBA00022884"/>
    </source>
</evidence>
<reference evidence="8 9" key="1">
    <citation type="journal article" date="2018" name="G3 (Bethesda)">
        <title>A High-Quality Reference Genome for the Invasive Mosquitofish Gambusia affinis Using a Chicago Library.</title>
        <authorList>
            <person name="Hoffberg S.L."/>
            <person name="Troendle N.J."/>
            <person name="Glenn T.C."/>
            <person name="Mahmud O."/>
            <person name="Louha S."/>
            <person name="Chalopin D."/>
            <person name="Bennetzen J.L."/>
            <person name="Mauricio R."/>
        </authorList>
    </citation>
    <scope>NUCLEOTIDE SEQUENCE [LARGE SCALE GENOMIC DNA]</scope>
    <source>
        <strain evidence="8">NE01/NJP1002.9</strain>
        <tissue evidence="8">Muscle</tissue>
    </source>
</reference>
<dbReference type="STRING" id="33528.ENSGAFP00000002214"/>
<evidence type="ECO:0000259" key="7">
    <source>
        <dbReference type="PROSITE" id="PS50157"/>
    </source>
</evidence>
<dbReference type="Proteomes" id="UP000250572">
    <property type="component" value="Unassembled WGS sequence"/>
</dbReference>
<feature type="domain" description="C2H2-type" evidence="7">
    <location>
        <begin position="202"/>
        <end position="229"/>
    </location>
</feature>
<feature type="domain" description="C2H2-type" evidence="7">
    <location>
        <begin position="42"/>
        <end position="71"/>
    </location>
</feature>
<protein>
    <recommendedName>
        <fullName evidence="7">C2H2-type domain-containing protein</fullName>
    </recommendedName>
</protein>
<dbReference type="SUPFAM" id="SSF57667">
    <property type="entry name" value="beta-beta-alpha zinc fingers"/>
    <property type="match status" value="3"/>
</dbReference>
<dbReference type="InterPro" id="IPR051061">
    <property type="entry name" value="Zinc_finger_trans_reg"/>
</dbReference>
<feature type="domain" description="C2H2-type" evidence="7">
    <location>
        <begin position="12"/>
        <end position="41"/>
    </location>
</feature>
<dbReference type="EMBL" id="NHOQ01002357">
    <property type="protein sequence ID" value="PWA17593.1"/>
    <property type="molecule type" value="Genomic_DNA"/>
</dbReference>
<dbReference type="Pfam" id="PF22110">
    <property type="entry name" value="TFIIIA_zf-C2H2"/>
    <property type="match status" value="1"/>
</dbReference>
<name>A0A315V2G3_GAMAF</name>
<evidence type="ECO:0000256" key="2">
    <source>
        <dbReference type="ARBA" id="ARBA00022737"/>
    </source>
</evidence>
<dbReference type="GO" id="GO:0005634">
    <property type="term" value="C:nucleus"/>
    <property type="evidence" value="ECO:0007669"/>
    <property type="project" value="TreeGrafter"/>
</dbReference>
<evidence type="ECO:0000256" key="1">
    <source>
        <dbReference type="ARBA" id="ARBA00022723"/>
    </source>
</evidence>
<dbReference type="SMART" id="SM00355">
    <property type="entry name" value="ZnF_C2H2"/>
    <property type="match status" value="9"/>
</dbReference>
<keyword evidence="1" id="KW-0479">Metal-binding</keyword>
<evidence type="ECO:0000256" key="6">
    <source>
        <dbReference type="PROSITE-ProRule" id="PRU00042"/>
    </source>
</evidence>
<gene>
    <name evidence="8" type="ORF">CCH79_00008280</name>
</gene>
<dbReference type="InterPro" id="IPR036236">
    <property type="entry name" value="Znf_C2H2_sf"/>
</dbReference>
<keyword evidence="2" id="KW-0677">Repeat</keyword>
<dbReference type="GO" id="GO:0008270">
    <property type="term" value="F:zinc ion binding"/>
    <property type="evidence" value="ECO:0007669"/>
    <property type="project" value="UniProtKB-KW"/>
</dbReference>
<keyword evidence="4" id="KW-0862">Zinc</keyword>
<keyword evidence="3 6" id="KW-0863">Zinc-finger</keyword>
<dbReference type="Pfam" id="PF00096">
    <property type="entry name" value="zf-C2H2"/>
    <property type="match status" value="1"/>
</dbReference>
<dbReference type="Pfam" id="PF13912">
    <property type="entry name" value="zf-C2H2_6"/>
    <property type="match status" value="1"/>
</dbReference>
<keyword evidence="5" id="KW-0694">RNA-binding</keyword>
<dbReference type="InterPro" id="IPR013087">
    <property type="entry name" value="Znf_C2H2_type"/>
</dbReference>